<sequence length="859" mass="100792">MGPALTAGARFRQRKISVKQSLQVLRQKDIPDFDIEDQQREIQQIETGVEKGEEEEHHLQQVINASAAKFKGAKVEQVYIPTPDASKVWPEAEKYYHQKFVEPDTYIKFSATVEDVSGCTYNLDERDEDYLLLLNKKFNDDEKCTEDEFELVCDTFDKIVDKRQPFLTMDPQQILSYDEIKSYALEPIFEESNLHFILAKKLKISPEKFRTLYDTSPKNGRYARPLKKLLELFGPSIYEHWKNRRIERGGKPVFPTIRFEDPSQKDDNNPYTSFRRREFRQARKTRRTDVQSIEKLKMLHRDLTRAENLLLLIAERELKKSQLLQNKLDTFTTRNEMKLLIRDQNLQLKPEEIDDLFIDKPQKKRLPIGYVPPPPKLKQDRAKARESSSTQGKLLKKQMKNDLKRSLKAANNQSSHVNNNDIQRPPQTAIQPYVKLPASKIPDIELTTVNTVLKDKLEGIKKAVSDKLIKRKIQDEGWVNFTDDPYNPYFDISPTGDDIIEDRTHFPYSSILSSTYEVENSREINFSHIFNNNRHYSNNDPDIVKINCFTGQVIKNDRHSILPEFYDIVGDLPIDNHFADSKESVEERYFEQNRLNVSEVKFKLRKRQGRGGRVWIDRKRIVDDELFDEYLNMPSEDEELEEKGDEKMEVDESRHEPVSNSKKRKNAYDCSTDFKKRLKSRFMFDSDLPMFNPLDPSKLNQISKQTQAIRFGCMLLTKSYDNMHQIRQKQMMQQQQKLHQQQLHREKMIREQREREKLRHQEFLKQQQRLQQEGIVQRVNSGQSVNGKSQIKEDKVKITKEKKAKKEMNGEKKNKVKKNALKTANKNAIELSNSPVKVKVEAATRNSDKSTKDNQAVVS</sequence>
<keyword evidence="5 7" id="KW-0539">Nucleus</keyword>
<keyword evidence="11" id="KW-1185">Reference proteome</keyword>
<evidence type="ECO:0000256" key="4">
    <source>
        <dbReference type="ARBA" id="ARBA00023163"/>
    </source>
</evidence>
<comment type="caution">
    <text evidence="10">The sequence shown here is derived from an EMBL/GenBank/DDBJ whole genome shotgun (WGS) entry which is preliminary data.</text>
</comment>
<evidence type="ECO:0000256" key="6">
    <source>
        <dbReference type="ARBA" id="ARBA00025513"/>
    </source>
</evidence>
<dbReference type="InterPro" id="IPR019542">
    <property type="entry name" value="Enhancer_polycomb-like_N"/>
</dbReference>
<feature type="domain" description="Enhancer of polycomb-like N-terminal" evidence="9">
    <location>
        <begin position="12"/>
        <end position="158"/>
    </location>
</feature>
<keyword evidence="4 7" id="KW-0804">Transcription</keyword>
<evidence type="ECO:0000256" key="7">
    <source>
        <dbReference type="RuleBase" id="RU361124"/>
    </source>
</evidence>
<feature type="compositionally biased region" description="Basic and acidic residues" evidence="8">
    <location>
        <begin position="377"/>
        <end position="386"/>
    </location>
</feature>
<dbReference type="GO" id="GO:0005634">
    <property type="term" value="C:nucleus"/>
    <property type="evidence" value="ECO:0007669"/>
    <property type="project" value="UniProtKB-SubCell"/>
</dbReference>
<dbReference type="OrthoDB" id="435275at2759"/>
<feature type="region of interest" description="Disordered" evidence="8">
    <location>
        <begin position="634"/>
        <end position="667"/>
    </location>
</feature>
<dbReference type="PANTHER" id="PTHR14898">
    <property type="entry name" value="ENHANCER OF POLYCOMB"/>
    <property type="match status" value="1"/>
</dbReference>
<dbReference type="GO" id="GO:0035267">
    <property type="term" value="C:NuA4 histone acetyltransferase complex"/>
    <property type="evidence" value="ECO:0007669"/>
    <property type="project" value="InterPro"/>
</dbReference>
<evidence type="ECO:0000313" key="10">
    <source>
        <dbReference type="EMBL" id="TID30860.1"/>
    </source>
</evidence>
<evidence type="ECO:0000259" key="9">
    <source>
        <dbReference type="Pfam" id="PF10513"/>
    </source>
</evidence>
<feature type="compositionally biased region" description="Basic and acidic residues" evidence="8">
    <location>
        <begin position="798"/>
        <end position="813"/>
    </location>
</feature>
<dbReference type="Pfam" id="PF10513">
    <property type="entry name" value="EPL1"/>
    <property type="match status" value="1"/>
</dbReference>
<keyword evidence="3 7" id="KW-0805">Transcription regulation</keyword>
<comment type="subcellular location">
    <subcellularLocation>
        <location evidence="1 7">Nucleus</location>
    </subcellularLocation>
</comment>
<dbReference type="InterPro" id="IPR024943">
    <property type="entry name" value="Enhancer_polycomb"/>
</dbReference>
<proteinExistence type="inferred from homology"/>
<feature type="region of interest" description="Disordered" evidence="8">
    <location>
        <begin position="839"/>
        <end position="859"/>
    </location>
</feature>
<dbReference type="Proteomes" id="UP000307173">
    <property type="component" value="Unassembled WGS sequence"/>
</dbReference>
<feature type="compositionally biased region" description="Basic and acidic residues" evidence="8">
    <location>
        <begin position="644"/>
        <end position="657"/>
    </location>
</feature>
<dbReference type="GO" id="GO:0006357">
    <property type="term" value="P:regulation of transcription by RNA polymerase II"/>
    <property type="evidence" value="ECO:0007669"/>
    <property type="project" value="InterPro"/>
</dbReference>
<reference evidence="10 11" key="1">
    <citation type="journal article" date="2019" name="Front. Genet.">
        <title>Whole-Genome Sequencing of the Opportunistic Yeast Pathogen Candida inconspicua Uncovers Its Hybrid Origin.</title>
        <authorList>
            <person name="Mixao V."/>
            <person name="Hansen A.P."/>
            <person name="Saus E."/>
            <person name="Boekhout T."/>
            <person name="Lass-Florl C."/>
            <person name="Gabaldon T."/>
        </authorList>
    </citation>
    <scope>NUCLEOTIDE SEQUENCE [LARGE SCALE GENOMIC DNA]</scope>
    <source>
        <strain evidence="10 11">CBS 180</strain>
    </source>
</reference>
<name>A0A4V4NG76_9ASCO</name>
<feature type="region of interest" description="Disordered" evidence="8">
    <location>
        <begin position="364"/>
        <end position="426"/>
    </location>
</feature>
<dbReference type="EMBL" id="SELW01000101">
    <property type="protein sequence ID" value="TID30860.1"/>
    <property type="molecule type" value="Genomic_DNA"/>
</dbReference>
<comment type="function">
    <text evidence="6">Component of the NuA4 histone acetyltransferase complex which is involved in transcriptional activation of selected genes principally by acetylation of nucleosomal histone H4 and H2A. The NuA4 complex is also involved in DNA repair. Involved in gene silencing by neighboring heterochromatin, blockage of the silencing spreading along the chromosome, and required for cell cycle progression through G2/M.</text>
</comment>
<evidence type="ECO:0000256" key="5">
    <source>
        <dbReference type="ARBA" id="ARBA00023242"/>
    </source>
</evidence>
<evidence type="ECO:0000313" key="11">
    <source>
        <dbReference type="Proteomes" id="UP000307173"/>
    </source>
</evidence>
<evidence type="ECO:0000256" key="8">
    <source>
        <dbReference type="SAM" id="MobiDB-lite"/>
    </source>
</evidence>
<gene>
    <name evidence="10" type="ORF">CANINC_000549</name>
</gene>
<organism evidence="10 11">
    <name type="scientific">Pichia inconspicua</name>
    <dbReference type="NCBI Taxonomy" id="52247"/>
    <lineage>
        <taxon>Eukaryota</taxon>
        <taxon>Fungi</taxon>
        <taxon>Dikarya</taxon>
        <taxon>Ascomycota</taxon>
        <taxon>Saccharomycotina</taxon>
        <taxon>Pichiomycetes</taxon>
        <taxon>Pichiales</taxon>
        <taxon>Pichiaceae</taxon>
        <taxon>Pichia</taxon>
    </lineage>
</organism>
<evidence type="ECO:0000256" key="1">
    <source>
        <dbReference type="ARBA" id="ARBA00004123"/>
    </source>
</evidence>
<comment type="similarity">
    <text evidence="2 7">Belongs to the enhancer of polycomb family.</text>
</comment>
<evidence type="ECO:0000256" key="3">
    <source>
        <dbReference type="ARBA" id="ARBA00023015"/>
    </source>
</evidence>
<accession>A0A4V4NG76</accession>
<feature type="compositionally biased region" description="Basic and acidic residues" evidence="8">
    <location>
        <begin position="839"/>
        <end position="852"/>
    </location>
</feature>
<feature type="region of interest" description="Disordered" evidence="8">
    <location>
        <begin position="798"/>
        <end position="819"/>
    </location>
</feature>
<evidence type="ECO:0000256" key="2">
    <source>
        <dbReference type="ARBA" id="ARBA00008035"/>
    </source>
</evidence>
<dbReference type="STRING" id="52247.A0A4V4NG76"/>
<dbReference type="AlphaFoldDB" id="A0A4V4NG76"/>
<protein>
    <recommendedName>
        <fullName evidence="7">Enhancer of polycomb-like protein</fullName>
    </recommendedName>
</protein>
<feature type="compositionally biased region" description="Polar residues" evidence="8">
    <location>
        <begin position="409"/>
        <end position="426"/>
    </location>
</feature>